<dbReference type="InterPro" id="IPR050765">
    <property type="entry name" value="Riboflavin_Biosynth_HTPR"/>
</dbReference>
<accession>A0A7M2XNV4</accession>
<dbReference type="GO" id="GO:0009231">
    <property type="term" value="P:riboflavin biosynthetic process"/>
    <property type="evidence" value="ECO:0007669"/>
    <property type="project" value="InterPro"/>
</dbReference>
<dbReference type="SUPFAM" id="SSF53597">
    <property type="entry name" value="Dihydrofolate reductase-like"/>
    <property type="match status" value="1"/>
</dbReference>
<keyword evidence="3" id="KW-1185">Reference proteome</keyword>
<sequence>MKLTVTTFVSADGVAQGPGGPDEDRSDGFDRGGWVVPLFDEDTGKFIDEVFSKVDAFLLGRNTYDVFAASWPNSTDPDDPVARALNTLPKYVASTTLTAPEWQNTTVLEGDVPTAVAELKKQPGRELQVHGSIRLVHTLFEHGLVDEYRLITFPVVLGQGRRLFPVGGRDTKFDLVESRTTSTGVVITVYRPAGRPEYGLAEVE</sequence>
<dbReference type="InterPro" id="IPR002734">
    <property type="entry name" value="RibDG_C"/>
</dbReference>
<dbReference type="AlphaFoldDB" id="A0A7T7RNA5"/>
<dbReference type="EMBL" id="CP063450">
    <property type="protein sequence ID" value="QOV98521.1"/>
    <property type="molecule type" value="Genomic_DNA"/>
</dbReference>
<dbReference type="PANTHER" id="PTHR38011">
    <property type="entry name" value="DIHYDROFOLATE REDUCTASE FAMILY PROTEIN (AFU_ORTHOLOGUE AFUA_8G06820)"/>
    <property type="match status" value="1"/>
</dbReference>
<protein>
    <submittedName>
        <fullName evidence="2">Dihydrofolate reductase family protein</fullName>
    </submittedName>
</protein>
<reference evidence="2 3" key="1">
    <citation type="submission" date="2020-10" db="EMBL/GenBank/DDBJ databases">
        <title>Whole genome sequence of oil-degrading bacteria Rhodococcus pyridinivorans strain 5Ap.</title>
        <authorList>
            <person name="Akhremchuk A.E."/>
            <person name="Valentovich L.N."/>
            <person name="Charniauskaya M.I."/>
            <person name="Bukliarevich H.A."/>
            <person name="Titok M.A."/>
        </authorList>
    </citation>
    <scope>NUCLEOTIDE SEQUENCE [LARGE SCALE GENOMIC DNA]</scope>
    <source>
        <strain evidence="2 3">5Ap</strain>
    </source>
</reference>
<organism evidence="2 3">
    <name type="scientific">Rhodococcus pyridinivorans</name>
    <dbReference type="NCBI Taxonomy" id="103816"/>
    <lineage>
        <taxon>Bacteria</taxon>
        <taxon>Bacillati</taxon>
        <taxon>Actinomycetota</taxon>
        <taxon>Actinomycetes</taxon>
        <taxon>Mycobacteriales</taxon>
        <taxon>Nocardiaceae</taxon>
        <taxon>Rhodococcus</taxon>
    </lineage>
</organism>
<evidence type="ECO:0000313" key="2">
    <source>
        <dbReference type="EMBL" id="QOV98521.1"/>
    </source>
</evidence>
<accession>A0A7T7RNA5</accession>
<evidence type="ECO:0000313" key="3">
    <source>
        <dbReference type="Proteomes" id="UP000593818"/>
    </source>
</evidence>
<name>A0A7T7RNA5_9NOCA</name>
<gene>
    <name evidence="2" type="ORF">INP59_22325</name>
</gene>
<evidence type="ECO:0000259" key="1">
    <source>
        <dbReference type="Pfam" id="PF01872"/>
    </source>
</evidence>
<dbReference type="InterPro" id="IPR024072">
    <property type="entry name" value="DHFR-like_dom_sf"/>
</dbReference>
<dbReference type="PANTHER" id="PTHR38011:SF2">
    <property type="entry name" value="BIFUNCTIONAL DEAMINASE-REDUCTASE DOMAIN PROTEIN"/>
    <property type="match status" value="1"/>
</dbReference>
<dbReference type="GO" id="GO:0008703">
    <property type="term" value="F:5-amino-6-(5-phosphoribosylamino)uracil reductase activity"/>
    <property type="evidence" value="ECO:0007669"/>
    <property type="project" value="InterPro"/>
</dbReference>
<dbReference type="RefSeq" id="WP_033097447.1">
    <property type="nucleotide sequence ID" value="NZ_CP022208.1"/>
</dbReference>
<dbReference type="Proteomes" id="UP000593818">
    <property type="component" value="Chromosome"/>
</dbReference>
<dbReference type="Gene3D" id="3.40.430.10">
    <property type="entry name" value="Dihydrofolate Reductase, subunit A"/>
    <property type="match status" value="1"/>
</dbReference>
<feature type="domain" description="Bacterial bifunctional deaminase-reductase C-terminal" evidence="1">
    <location>
        <begin position="2"/>
        <end position="186"/>
    </location>
</feature>
<dbReference type="Pfam" id="PF01872">
    <property type="entry name" value="RibD_C"/>
    <property type="match status" value="1"/>
</dbReference>
<proteinExistence type="predicted"/>